<proteinExistence type="predicted"/>
<dbReference type="OrthoDB" id="3649348at2759"/>
<organism evidence="1 2">
    <name type="scientific">Xylaria flabelliformis</name>
    <dbReference type="NCBI Taxonomy" id="2512241"/>
    <lineage>
        <taxon>Eukaryota</taxon>
        <taxon>Fungi</taxon>
        <taxon>Dikarya</taxon>
        <taxon>Ascomycota</taxon>
        <taxon>Pezizomycotina</taxon>
        <taxon>Sordariomycetes</taxon>
        <taxon>Xylariomycetidae</taxon>
        <taxon>Xylariales</taxon>
        <taxon>Xylariaceae</taxon>
        <taxon>Xylaria</taxon>
    </lineage>
</organism>
<dbReference type="AlphaFoldDB" id="A0A553HPE0"/>
<accession>A0A553HPE0</accession>
<comment type="caution">
    <text evidence="1">The sequence shown here is derived from an EMBL/GenBank/DDBJ whole genome shotgun (WGS) entry which is preliminary data.</text>
</comment>
<gene>
    <name evidence="1" type="ORF">FHL15_009256</name>
</gene>
<keyword evidence="2" id="KW-1185">Reference proteome</keyword>
<dbReference type="Proteomes" id="UP000319160">
    <property type="component" value="Unassembled WGS sequence"/>
</dbReference>
<evidence type="ECO:0000313" key="1">
    <source>
        <dbReference type="EMBL" id="TRX89823.1"/>
    </source>
</evidence>
<dbReference type="EMBL" id="VFLP01000062">
    <property type="protein sequence ID" value="TRX89823.1"/>
    <property type="molecule type" value="Genomic_DNA"/>
</dbReference>
<name>A0A553HPE0_9PEZI</name>
<protein>
    <submittedName>
        <fullName evidence="1">Uncharacterized protein</fullName>
    </submittedName>
</protein>
<sequence length="141" mass="15048">MGIPIILCGKTEHIGQVVVAGLKPEYDVIHFVMSPESGAVQIPAILRGEQSPPSDSALGSKDYSKPPVAIVLGGGFDDAGVNVIKKASEGIKPVPWLRPDLTKPALPLGPEYGKAMVARVKELLAQLEKEGKMNEEKVHLF</sequence>
<reference evidence="2" key="1">
    <citation type="submission" date="2019-06" db="EMBL/GenBank/DDBJ databases">
        <title>Draft genome sequence of the griseofulvin-producing fungus Xylaria cubensis strain G536.</title>
        <authorList>
            <person name="Mead M.E."/>
            <person name="Raja H.A."/>
            <person name="Steenwyk J.L."/>
            <person name="Knowles S.L."/>
            <person name="Oberlies N.H."/>
            <person name="Rokas A."/>
        </authorList>
    </citation>
    <scope>NUCLEOTIDE SEQUENCE [LARGE SCALE GENOMIC DNA]</scope>
    <source>
        <strain evidence="2">G536</strain>
    </source>
</reference>
<evidence type="ECO:0000313" key="2">
    <source>
        <dbReference type="Proteomes" id="UP000319160"/>
    </source>
</evidence>